<feature type="compositionally biased region" description="Basic and acidic residues" evidence="1">
    <location>
        <begin position="11"/>
        <end position="24"/>
    </location>
</feature>
<protein>
    <submittedName>
        <fullName evidence="2">Uncharacterized protein</fullName>
    </submittedName>
</protein>
<evidence type="ECO:0000256" key="1">
    <source>
        <dbReference type="SAM" id="MobiDB-lite"/>
    </source>
</evidence>
<dbReference type="EMBL" id="JAANER010000005">
    <property type="protein sequence ID" value="KAG9189826.1"/>
    <property type="molecule type" value="Genomic_DNA"/>
</dbReference>
<name>A0AAD4FJW7_9PLEO</name>
<gene>
    <name evidence="2" type="ORF">G6011_06694</name>
</gene>
<feature type="region of interest" description="Disordered" evidence="1">
    <location>
        <begin position="1"/>
        <end position="141"/>
    </location>
</feature>
<accession>A0AAD4FJW7</accession>
<keyword evidence="3" id="KW-1185">Reference proteome</keyword>
<sequence>MLEYETANPGADHDGHEAYHEHGAGRSSTHYEVTGARHATDGTDEHDFAKRLRSGTRQPTMAQRQAMPSLETISTSTSCVEKPAAPLPAHMQTFDGHRSDIVNHPEDRPRAHHKRGSSQYEMASESSYRNGPSAESGSSES</sequence>
<feature type="compositionally biased region" description="Basic and acidic residues" evidence="1">
    <location>
        <begin position="38"/>
        <end position="50"/>
    </location>
</feature>
<feature type="compositionally biased region" description="Polar residues" evidence="1">
    <location>
        <begin position="117"/>
        <end position="141"/>
    </location>
</feature>
<dbReference type="AlphaFoldDB" id="A0AAD4FJW7"/>
<feature type="compositionally biased region" description="Basic and acidic residues" evidence="1">
    <location>
        <begin position="95"/>
        <end position="109"/>
    </location>
</feature>
<organism evidence="2 3">
    <name type="scientific">Alternaria panax</name>
    <dbReference type="NCBI Taxonomy" id="48097"/>
    <lineage>
        <taxon>Eukaryota</taxon>
        <taxon>Fungi</taxon>
        <taxon>Dikarya</taxon>
        <taxon>Ascomycota</taxon>
        <taxon>Pezizomycotina</taxon>
        <taxon>Dothideomycetes</taxon>
        <taxon>Pleosporomycetidae</taxon>
        <taxon>Pleosporales</taxon>
        <taxon>Pleosporineae</taxon>
        <taxon>Pleosporaceae</taxon>
        <taxon>Alternaria</taxon>
        <taxon>Alternaria sect. Panax</taxon>
    </lineage>
</organism>
<evidence type="ECO:0000313" key="3">
    <source>
        <dbReference type="Proteomes" id="UP001199106"/>
    </source>
</evidence>
<evidence type="ECO:0000313" key="2">
    <source>
        <dbReference type="EMBL" id="KAG9189826.1"/>
    </source>
</evidence>
<dbReference type="Proteomes" id="UP001199106">
    <property type="component" value="Unassembled WGS sequence"/>
</dbReference>
<reference evidence="2" key="1">
    <citation type="submission" date="2021-07" db="EMBL/GenBank/DDBJ databases">
        <title>Genome Resource of American Ginseng Black Spot Pathogen Alternaria panax.</title>
        <authorList>
            <person name="Qiu C."/>
            <person name="Wang W."/>
            <person name="Liu Z."/>
        </authorList>
    </citation>
    <scope>NUCLEOTIDE SEQUENCE</scope>
    <source>
        <strain evidence="2">BNCC115425</strain>
    </source>
</reference>
<comment type="caution">
    <text evidence="2">The sequence shown here is derived from an EMBL/GenBank/DDBJ whole genome shotgun (WGS) entry which is preliminary data.</text>
</comment>
<proteinExistence type="predicted"/>